<dbReference type="FunFam" id="2.60.40.790:FF:000022">
    <property type="entry name" value="Protein SHQ1 homolog"/>
    <property type="match status" value="1"/>
</dbReference>
<evidence type="ECO:0000313" key="10">
    <source>
        <dbReference type="EMBL" id="KAG2470306.1"/>
    </source>
</evidence>
<dbReference type="GO" id="GO:0005829">
    <property type="term" value="C:cytosol"/>
    <property type="evidence" value="ECO:0007669"/>
    <property type="project" value="UniProtKB-SubCell"/>
</dbReference>
<dbReference type="Pfam" id="PF21413">
    <property type="entry name" value="SHQ1-like_CS"/>
    <property type="match status" value="1"/>
</dbReference>
<organism evidence="10 11">
    <name type="scientific">Polypterus senegalus</name>
    <name type="common">Senegal bichir</name>
    <dbReference type="NCBI Taxonomy" id="55291"/>
    <lineage>
        <taxon>Eukaryota</taxon>
        <taxon>Metazoa</taxon>
        <taxon>Chordata</taxon>
        <taxon>Craniata</taxon>
        <taxon>Vertebrata</taxon>
        <taxon>Euteleostomi</taxon>
        <taxon>Actinopterygii</taxon>
        <taxon>Polypteriformes</taxon>
        <taxon>Polypteridae</taxon>
        <taxon>Polypterus</taxon>
    </lineage>
</organism>
<evidence type="ECO:0000256" key="3">
    <source>
        <dbReference type="ARBA" id="ARBA00005607"/>
    </source>
</evidence>
<feature type="region of interest" description="Disordered" evidence="8">
    <location>
        <begin position="221"/>
        <end position="278"/>
    </location>
</feature>
<evidence type="ECO:0000256" key="4">
    <source>
        <dbReference type="ARBA" id="ARBA00013750"/>
    </source>
</evidence>
<keyword evidence="5" id="KW-0963">Cytoplasm</keyword>
<dbReference type="PROSITE" id="PS51203">
    <property type="entry name" value="CS"/>
    <property type="match status" value="1"/>
</dbReference>
<name>A0A8X8BWJ1_POLSE</name>
<feature type="domain" description="CS" evidence="9">
    <location>
        <begin position="1"/>
        <end position="89"/>
    </location>
</feature>
<dbReference type="AlphaFoldDB" id="A0A8X8BWJ1"/>
<dbReference type="GO" id="GO:0005654">
    <property type="term" value="C:nucleoplasm"/>
    <property type="evidence" value="ECO:0007669"/>
    <property type="project" value="UniProtKB-SubCell"/>
</dbReference>
<keyword evidence="6" id="KW-0539">Nucleus</keyword>
<comment type="similarity">
    <text evidence="3">Belongs to the SHQ1 family.</text>
</comment>
<dbReference type="InterPro" id="IPR007009">
    <property type="entry name" value="Shq1_C"/>
</dbReference>
<reference evidence="10 11" key="1">
    <citation type="journal article" date="2021" name="Cell">
        <title>Tracing the genetic footprints of vertebrate landing in non-teleost ray-finned fishes.</title>
        <authorList>
            <person name="Bi X."/>
            <person name="Wang K."/>
            <person name="Yang L."/>
            <person name="Pan H."/>
            <person name="Jiang H."/>
            <person name="Wei Q."/>
            <person name="Fang M."/>
            <person name="Yu H."/>
            <person name="Zhu C."/>
            <person name="Cai Y."/>
            <person name="He Y."/>
            <person name="Gan X."/>
            <person name="Zeng H."/>
            <person name="Yu D."/>
            <person name="Zhu Y."/>
            <person name="Jiang H."/>
            <person name="Qiu Q."/>
            <person name="Yang H."/>
            <person name="Zhang Y.E."/>
            <person name="Wang W."/>
            <person name="Zhu M."/>
            <person name="He S."/>
            <person name="Zhang G."/>
        </authorList>
    </citation>
    <scope>NUCLEOTIDE SEQUENCE [LARGE SCALE GENOMIC DNA]</scope>
    <source>
        <strain evidence="10">Bchr_013</strain>
    </source>
</reference>
<evidence type="ECO:0000259" key="9">
    <source>
        <dbReference type="PROSITE" id="PS51203"/>
    </source>
</evidence>
<evidence type="ECO:0000256" key="2">
    <source>
        <dbReference type="ARBA" id="ARBA00004642"/>
    </source>
</evidence>
<evidence type="ECO:0000256" key="5">
    <source>
        <dbReference type="ARBA" id="ARBA00022490"/>
    </source>
</evidence>
<dbReference type="InterPro" id="IPR048696">
    <property type="entry name" value="SHQ1-like_CS"/>
</dbReference>
<dbReference type="InterPro" id="IPR008978">
    <property type="entry name" value="HSP20-like_chaperone"/>
</dbReference>
<dbReference type="GO" id="GO:0000493">
    <property type="term" value="P:box H/ACA snoRNP assembly"/>
    <property type="evidence" value="ECO:0007669"/>
    <property type="project" value="InterPro"/>
</dbReference>
<dbReference type="PANTHER" id="PTHR12967:SF0">
    <property type="entry name" value="PROTEIN SHQ1 HOMOLOG"/>
    <property type="match status" value="1"/>
</dbReference>
<keyword evidence="7" id="KW-0175">Coiled coil</keyword>
<dbReference type="Pfam" id="PF04925">
    <property type="entry name" value="SHQ1"/>
    <property type="match status" value="1"/>
</dbReference>
<evidence type="ECO:0000256" key="6">
    <source>
        <dbReference type="ARBA" id="ARBA00023242"/>
    </source>
</evidence>
<feature type="compositionally biased region" description="Polar residues" evidence="8">
    <location>
        <begin position="254"/>
        <end position="276"/>
    </location>
</feature>
<dbReference type="Gene3D" id="2.60.40.790">
    <property type="match status" value="1"/>
</dbReference>
<sequence>MITPAFELTQDLDFLTVTIRVPYTRTSEFDLYMNGEDFKFYAKPYFLRLHLPGRIVEDGRESGTFDVDKGVFTVRVAKEIPGQHFEGLQMLTALLAPKGLRSARPLVEEIGKATILKCLLDIHRVFRESDPAYILNDLYISDYCIWIQKAKSKNIMNLTDLLRNRNIRKEHLELELKELEKAALLVLEEEESATLPDASKTEKQQNLICCKDTIGFSSKSSRETERFHPEKENSVKLACSSKKNEEESLDKLSGRSQENATSFAVSTTSHTSQSMDQIAPSRQILSDEDKDKIISESLNRKLVEELGEKLNSIVSISEDSTHCISESCAAEAKEESLVNFSLTNPSLTQRQILEVCPKRDPLLLLVDTTNDKEES</sequence>
<evidence type="ECO:0000256" key="8">
    <source>
        <dbReference type="SAM" id="MobiDB-lite"/>
    </source>
</evidence>
<dbReference type="EMBL" id="JAATIS010000094">
    <property type="protein sequence ID" value="KAG2470306.1"/>
    <property type="molecule type" value="Genomic_DNA"/>
</dbReference>
<dbReference type="PANTHER" id="PTHR12967">
    <property type="entry name" value="PROTEIN SHQ1 HOMOLOG"/>
    <property type="match status" value="1"/>
</dbReference>
<protein>
    <recommendedName>
        <fullName evidence="4">Protein SHQ1 homolog</fullName>
    </recommendedName>
</protein>
<evidence type="ECO:0000256" key="1">
    <source>
        <dbReference type="ARBA" id="ARBA00004514"/>
    </source>
</evidence>
<dbReference type="GO" id="GO:0051082">
    <property type="term" value="F:unfolded protein binding"/>
    <property type="evidence" value="ECO:0007669"/>
    <property type="project" value="TreeGrafter"/>
</dbReference>
<feature type="non-terminal residue" evidence="10">
    <location>
        <position position="1"/>
    </location>
</feature>
<accession>A0A8X8BWJ1</accession>
<gene>
    <name evidence="10" type="primary">Shq1</name>
    <name evidence="10" type="ORF">GTO96_0005233</name>
</gene>
<feature type="coiled-coil region" evidence="7">
    <location>
        <begin position="162"/>
        <end position="189"/>
    </location>
</feature>
<proteinExistence type="inferred from homology"/>
<keyword evidence="11" id="KW-1185">Reference proteome</keyword>
<evidence type="ECO:0000256" key="7">
    <source>
        <dbReference type="SAM" id="Coils"/>
    </source>
</evidence>
<feature type="compositionally biased region" description="Basic and acidic residues" evidence="8">
    <location>
        <begin position="242"/>
        <end position="253"/>
    </location>
</feature>
<dbReference type="InterPro" id="IPR039742">
    <property type="entry name" value="Shq1"/>
</dbReference>
<comment type="subcellular location">
    <subcellularLocation>
        <location evidence="1">Cytoplasm</location>
        <location evidence="1">Cytosol</location>
    </subcellularLocation>
    <subcellularLocation>
        <location evidence="2">Nucleus</location>
        <location evidence="2">Nucleoplasm</location>
    </subcellularLocation>
</comment>
<evidence type="ECO:0000313" key="11">
    <source>
        <dbReference type="Proteomes" id="UP000886611"/>
    </source>
</evidence>
<dbReference type="InterPro" id="IPR007052">
    <property type="entry name" value="CS_dom"/>
</dbReference>
<feature type="compositionally biased region" description="Basic and acidic residues" evidence="8">
    <location>
        <begin position="221"/>
        <end position="234"/>
    </location>
</feature>
<dbReference type="Proteomes" id="UP000886611">
    <property type="component" value="Unassembled WGS sequence"/>
</dbReference>
<comment type="caution">
    <text evidence="10">The sequence shown here is derived from an EMBL/GenBank/DDBJ whole genome shotgun (WGS) entry which is preliminary data.</text>
</comment>
<feature type="non-terminal residue" evidence="10">
    <location>
        <position position="375"/>
    </location>
</feature>